<dbReference type="SUPFAM" id="SSF50965">
    <property type="entry name" value="Galactose oxidase, central domain"/>
    <property type="match status" value="2"/>
</dbReference>
<dbReference type="Gene3D" id="2.130.10.80">
    <property type="entry name" value="Galactose oxidase/kelch, beta-propeller"/>
    <property type="match status" value="1"/>
</dbReference>
<sequence length="1249" mass="132132">MGKKPAPMSEDEGDVPLHPPLRSNSQDAASSSSSPIMSTPNQPSVNTPPTPQSSRTRRSQEARAKMEGMPSPGGTMKARAKLGDHEKETGAGVVASNKEECAPSRAVTDNNPDDFPHTLNKTPYPESSEYTSRDNIGENQQQHRQAQNNDIIGHGAFAIRNPSGNNDVNTSMVDNLMEPQESAPGSNGSVKGLLVAAEVASTNRDREIQEEAERLRQQIWEMQQQGEQQEVVVAVPADDEKSAPEEVPDEAAQARRLLGKIVAFCLVVGAIAIAVIFLVPPSEEPPKLVSDLPCVSESEVFPLGLCVGDCDNDEDCQDGLECFQRNGGEAVPGCSCGQDDSSRTDYCVAINFPPVIETNKPPYGICQGDCDTSADCQTGLICYQRSRGEPVPGCSGGENDASNNDYCIDGGPLPFLGVFGDRLIGSPDDNFGTSVSISKDGTILAVGAPELGSTGYVDIYSSLSNATESAMASWTLMATIRGDAIGEAFGSIVSLSGDGKTVAVGSVLENRNPDGSQLNTGSVRVFQASDDLKNWVMIGEELMGDEYEMDGDKFEFSIALSSDGTYVAIGQMYSPTGRGTLLFRNDNDNWMFWGSPFSEFRTGSDVTLATAASGDLRVAINGENSVLGPGQVHVSELGVNGEWTEIGQSLGENDGAAIALSDDGTIMALSITNRTSSLGDSGPEHVAVYRLDNSSLPTKWSQMGVLIPIPGGDVSNEPSIALSSDGFLLAIGEPWHEDVGRVRLLSYNERIDRWEPFGDHIIGNAFGGFFGAAISLVESRDQSKLAVGAPSSPLNRGARGAVSCYQVLLEEDEAADATFSPTPTPTASPVVSFEEVVYLKGKESREAIGTSLALSRDGKSFAYTIQTPDGLESVRTIKYDSLENQWDDLGTILGDEVGADFGRSLSFSGDGSILAIGIPKSSNGTIVNKGRIRVLSHNGTWNQIGGDIVPKAEERFECFDGVPVPDDVFCRQDDASNIDGGNFGFSISISEGGSILAVGSPFGYDEAGQVDIYEFQAGDWIQVGGSIVGPKSQYGKLGWSVSLSSDGLRVAAGARTNGQIVEEAGAARIYEFQGGSWQQIGEDISGLAPGDRFGGAISLSADGEVVAIGSVNNDNENGNNAGHVRVYNYSPETNWTQMGKDLTGIEAGDQFGSALSLSGTGRKLAIGSQSAGYIQLFDYDNDNSYWRQTGNPLTRPREAGGGFGSSVLLAEMGDGSLTVAVGSPLVTTPTQLFQPDSVIGEIHVFKYGI</sequence>
<keyword evidence="2" id="KW-1133">Transmembrane helix</keyword>
<dbReference type="InterPro" id="IPR028994">
    <property type="entry name" value="Integrin_alpha_N"/>
</dbReference>
<dbReference type="PANTHER" id="PTHR36220:SF1">
    <property type="entry name" value="GAMMA TUBULIN COMPLEX COMPONENT C-TERMINAL DOMAIN-CONTAINING PROTEIN"/>
    <property type="match status" value="1"/>
</dbReference>
<proteinExistence type="predicted"/>
<accession>A0AAD2G5N2</accession>
<feature type="region of interest" description="Disordered" evidence="1">
    <location>
        <begin position="1"/>
        <end position="145"/>
    </location>
</feature>
<evidence type="ECO:0000256" key="2">
    <source>
        <dbReference type="SAM" id="Phobius"/>
    </source>
</evidence>
<feature type="transmembrane region" description="Helical" evidence="2">
    <location>
        <begin position="261"/>
        <end position="279"/>
    </location>
</feature>
<reference evidence="3" key="1">
    <citation type="submission" date="2023-08" db="EMBL/GenBank/DDBJ databases">
        <authorList>
            <person name="Audoor S."/>
            <person name="Bilcke G."/>
        </authorList>
    </citation>
    <scope>NUCLEOTIDE SEQUENCE</scope>
</reference>
<dbReference type="Proteomes" id="UP001295423">
    <property type="component" value="Unassembled WGS sequence"/>
</dbReference>
<comment type="caution">
    <text evidence="3">The sequence shown here is derived from an EMBL/GenBank/DDBJ whole genome shotgun (WGS) entry which is preliminary data.</text>
</comment>
<evidence type="ECO:0000256" key="1">
    <source>
        <dbReference type="SAM" id="MobiDB-lite"/>
    </source>
</evidence>
<keyword evidence="2" id="KW-0472">Membrane</keyword>
<feature type="compositionally biased region" description="Low complexity" evidence="1">
    <location>
        <begin position="23"/>
        <end position="38"/>
    </location>
</feature>
<dbReference type="EMBL" id="CAKOGP040002058">
    <property type="protein sequence ID" value="CAJ1960336.1"/>
    <property type="molecule type" value="Genomic_DNA"/>
</dbReference>
<evidence type="ECO:0000313" key="4">
    <source>
        <dbReference type="Proteomes" id="UP001295423"/>
    </source>
</evidence>
<keyword evidence="2" id="KW-0812">Transmembrane</keyword>
<organism evidence="3 4">
    <name type="scientific">Cylindrotheca closterium</name>
    <dbReference type="NCBI Taxonomy" id="2856"/>
    <lineage>
        <taxon>Eukaryota</taxon>
        <taxon>Sar</taxon>
        <taxon>Stramenopiles</taxon>
        <taxon>Ochrophyta</taxon>
        <taxon>Bacillariophyta</taxon>
        <taxon>Bacillariophyceae</taxon>
        <taxon>Bacillariophycidae</taxon>
        <taxon>Bacillariales</taxon>
        <taxon>Bacillariaceae</taxon>
        <taxon>Cylindrotheca</taxon>
    </lineage>
</organism>
<protein>
    <submittedName>
        <fullName evidence="3">Uncharacterized protein</fullName>
    </submittedName>
</protein>
<dbReference type="InterPro" id="IPR011043">
    <property type="entry name" value="Gal_Oxase/kelch_b-propeller"/>
</dbReference>
<name>A0AAD2G5N2_9STRA</name>
<dbReference type="InterPro" id="IPR037293">
    <property type="entry name" value="Gal_Oxidase_central_sf"/>
</dbReference>
<evidence type="ECO:0000313" key="3">
    <source>
        <dbReference type="EMBL" id="CAJ1960336.1"/>
    </source>
</evidence>
<dbReference type="AlphaFoldDB" id="A0AAD2G5N2"/>
<dbReference type="Gene3D" id="2.130.10.130">
    <property type="entry name" value="Integrin alpha, N-terminal"/>
    <property type="match status" value="2"/>
</dbReference>
<dbReference type="PANTHER" id="PTHR36220">
    <property type="entry name" value="UNNAMED PRODUCT"/>
    <property type="match status" value="1"/>
</dbReference>
<gene>
    <name evidence="3" type="ORF">CYCCA115_LOCUS18680</name>
</gene>
<keyword evidence="4" id="KW-1185">Reference proteome</keyword>